<dbReference type="RefSeq" id="WP_313500246.1">
    <property type="nucleotide sequence ID" value="NZ_CP134879.1"/>
</dbReference>
<accession>A0AA96F8S4</accession>
<evidence type="ECO:0000313" key="1">
    <source>
        <dbReference type="EMBL" id="WNM25354.1"/>
    </source>
</evidence>
<dbReference type="Pfam" id="PF08020">
    <property type="entry name" value="DUF1706"/>
    <property type="match status" value="1"/>
</dbReference>
<protein>
    <submittedName>
        <fullName evidence="1">ClbS/DfsB family four-helix bundle protein</fullName>
    </submittedName>
</protein>
<evidence type="ECO:0000313" key="2">
    <source>
        <dbReference type="Proteomes" id="UP001304125"/>
    </source>
</evidence>
<dbReference type="Proteomes" id="UP001304125">
    <property type="component" value="Chromosome"/>
</dbReference>
<sequence>MPRTRQQVIDAAADGLENLLARTDTHPDHELGAAYLDRRVADVLAHLHAWHLLFLGWVEAIHNGETPGFPADGYTWQDLTALNDALYEQHRSMPYMEIRAALLESHVDALEAFASLDDELISSTDSIEWLGNEAFADVAHESLGGHYDWAQGVLDAAHMPPA</sequence>
<dbReference type="PANTHER" id="PTHR40658:SF4">
    <property type="entry name" value="HYPOTHETICAL CYTOSOLIC PROTEIN"/>
    <property type="match status" value="1"/>
</dbReference>
<dbReference type="InterPro" id="IPR012550">
    <property type="entry name" value="DUF1706"/>
</dbReference>
<dbReference type="EMBL" id="CP134879">
    <property type="protein sequence ID" value="WNM25354.1"/>
    <property type="molecule type" value="Genomic_DNA"/>
</dbReference>
<gene>
    <name evidence="1" type="ORF">RN606_04180</name>
</gene>
<dbReference type="Gene3D" id="1.20.120.450">
    <property type="entry name" value="dinb family like domain"/>
    <property type="match status" value="1"/>
</dbReference>
<dbReference type="SUPFAM" id="SSF109854">
    <property type="entry name" value="DinB/YfiT-like putative metalloenzymes"/>
    <property type="match status" value="1"/>
</dbReference>
<dbReference type="InterPro" id="IPR034660">
    <property type="entry name" value="DinB/YfiT-like"/>
</dbReference>
<reference evidence="1 2" key="1">
    <citation type="submission" date="2023-09" db="EMBL/GenBank/DDBJ databases">
        <title>Demequina sp. a novel bacteria isolated from Capsicum annuum.</title>
        <authorList>
            <person name="Humaira Z."/>
            <person name="Lee J."/>
            <person name="Cho D."/>
        </authorList>
    </citation>
    <scope>NUCLEOTIDE SEQUENCE [LARGE SCALE GENOMIC DNA]</scope>
    <source>
        <strain evidence="1 2">OYTSA14</strain>
    </source>
</reference>
<dbReference type="PANTHER" id="PTHR40658">
    <property type="match status" value="1"/>
</dbReference>
<dbReference type="AlphaFoldDB" id="A0AA96F8S4"/>
<name>A0AA96F8S4_9MICO</name>
<keyword evidence="2" id="KW-1185">Reference proteome</keyword>
<proteinExistence type="predicted"/>
<organism evidence="1 2">
    <name type="scientific">Demequina capsici</name>
    <dbReference type="NCBI Taxonomy" id="3075620"/>
    <lineage>
        <taxon>Bacteria</taxon>
        <taxon>Bacillati</taxon>
        <taxon>Actinomycetota</taxon>
        <taxon>Actinomycetes</taxon>
        <taxon>Micrococcales</taxon>
        <taxon>Demequinaceae</taxon>
        <taxon>Demequina</taxon>
    </lineage>
</organism>